<feature type="region of interest" description="Disordered" evidence="1">
    <location>
        <begin position="269"/>
        <end position="306"/>
    </location>
</feature>
<protein>
    <recommendedName>
        <fullName evidence="4">F-box domain-containing protein</fullName>
    </recommendedName>
</protein>
<evidence type="ECO:0000256" key="1">
    <source>
        <dbReference type="SAM" id="MobiDB-lite"/>
    </source>
</evidence>
<evidence type="ECO:0000313" key="2">
    <source>
        <dbReference type="EMBL" id="OBZ72481.1"/>
    </source>
</evidence>
<accession>A0A1C7M6D6</accession>
<comment type="caution">
    <text evidence="2">The sequence shown here is derived from an EMBL/GenBank/DDBJ whole genome shotgun (WGS) entry which is preliminary data.</text>
</comment>
<feature type="region of interest" description="Disordered" evidence="1">
    <location>
        <begin position="225"/>
        <end position="250"/>
    </location>
</feature>
<dbReference type="Proteomes" id="UP000092993">
    <property type="component" value="Unassembled WGS sequence"/>
</dbReference>
<keyword evidence="3" id="KW-1185">Reference proteome</keyword>
<feature type="region of interest" description="Disordered" evidence="1">
    <location>
        <begin position="384"/>
        <end position="417"/>
    </location>
</feature>
<feature type="region of interest" description="Disordered" evidence="1">
    <location>
        <begin position="17"/>
        <end position="46"/>
    </location>
</feature>
<feature type="compositionally biased region" description="Low complexity" evidence="1">
    <location>
        <begin position="385"/>
        <end position="403"/>
    </location>
</feature>
<dbReference type="EMBL" id="LUGG01000009">
    <property type="protein sequence ID" value="OBZ72481.1"/>
    <property type="molecule type" value="Genomic_DNA"/>
</dbReference>
<feature type="compositionally biased region" description="Low complexity" evidence="1">
    <location>
        <begin position="17"/>
        <end position="31"/>
    </location>
</feature>
<sequence>MATEVISVMSSQFSISRAPSACPSSHSPASANIHRRSLPPTPPESLQHYASHRLSSLAAKRTPSSSSGMRISRATFFPTAASRRALGHMLKQPGVLSHLLDVVPWRDFYALTATCREFRHQTMLVQGCRNVVLAHLVPGYQVALNAADEQQHSDIFINLHDLTLLQLSQYFQLHMYPMHALSVLNTPAHSPEEAHLLNVTSKFVDLTSAHSRFVLLLQSLVHSASPTPSSSSSELEDHAESLAPSCYKPPQQSSVRELVFPAPLSYFGTSQTSMTGDTPKSAGRKGNRRAGSVGARASSLSPQRNEIRPLAETIPHGKGRRLSIFGGSKAPPPPPTADPFAFRSYAGAWRRSTMAPKSLRGLVAASEDDGGSIQSLRLPHLPFASTSSSESSLSTPSSSRSNTEFTDSSFARSRDPQPLDEAAISACEEQLMQSQVWEHLSDGDIVCNLGYVPLRTEEEQDTQSEPAPRQTWLMFNGYCLVPYIPPSAPPLEDPLTLPSPLYFTHILPPVRIPVRTPPGCAVVKKYVWIARVPYVGPGSVTEAGMALGRGWFGEWVLEAEGTPEGKQSLIDALNGSTNRPGFRQREQWQIVRDKSGGGRLWMRLLVPNVDGYVNTNMFVPRSPRDRVDSPKRTLP</sequence>
<name>A0A1C7M6D6_GRIFR</name>
<evidence type="ECO:0000313" key="3">
    <source>
        <dbReference type="Proteomes" id="UP000092993"/>
    </source>
</evidence>
<feature type="compositionally biased region" description="Polar residues" evidence="1">
    <location>
        <begin position="269"/>
        <end position="278"/>
    </location>
</feature>
<dbReference type="OrthoDB" id="3269821at2759"/>
<gene>
    <name evidence="2" type="ORF">A0H81_07642</name>
</gene>
<dbReference type="AlphaFoldDB" id="A0A1C7M6D6"/>
<reference evidence="2 3" key="1">
    <citation type="submission" date="2016-03" db="EMBL/GenBank/DDBJ databases">
        <title>Whole genome sequencing of Grifola frondosa 9006-11.</title>
        <authorList>
            <person name="Min B."/>
            <person name="Park H."/>
            <person name="Kim J.-G."/>
            <person name="Cho H."/>
            <person name="Oh Y.-L."/>
            <person name="Kong W.-S."/>
            <person name="Choi I.-G."/>
        </authorList>
    </citation>
    <scope>NUCLEOTIDE SEQUENCE [LARGE SCALE GENOMIC DNA]</scope>
    <source>
        <strain evidence="2 3">9006-11</strain>
    </source>
</reference>
<organism evidence="2 3">
    <name type="scientific">Grifola frondosa</name>
    <name type="common">Maitake</name>
    <name type="synonym">Polyporus frondosus</name>
    <dbReference type="NCBI Taxonomy" id="5627"/>
    <lineage>
        <taxon>Eukaryota</taxon>
        <taxon>Fungi</taxon>
        <taxon>Dikarya</taxon>
        <taxon>Basidiomycota</taxon>
        <taxon>Agaricomycotina</taxon>
        <taxon>Agaricomycetes</taxon>
        <taxon>Polyporales</taxon>
        <taxon>Grifolaceae</taxon>
        <taxon>Grifola</taxon>
    </lineage>
</organism>
<evidence type="ECO:0008006" key="4">
    <source>
        <dbReference type="Google" id="ProtNLM"/>
    </source>
</evidence>
<dbReference type="OMA" id="LMFNGYC"/>
<proteinExistence type="predicted"/>